<sequence length="200" mass="22686">MSSLYKCEGFIVEDLSTIPDILPYVSTVVFHANSARPFNIADTIKVLSLLPGVDHLDFRNIEFDMCSDRELEELSKACQNVNTITMLSCTISTDSLNALLLHASHIWNLEFGRDMVYDLSGLSLKEHVATALGAIRAIDMVVRCGHDWYQYMWLNYVTFQSLKVIRFAMQDDEARHVLELLVASSVAVEQLEICFYHKSS</sequence>
<evidence type="ECO:0008006" key="3">
    <source>
        <dbReference type="Google" id="ProtNLM"/>
    </source>
</evidence>
<keyword evidence="2" id="KW-1185">Reference proteome</keyword>
<proteinExistence type="predicted"/>
<dbReference type="AlphaFoldDB" id="A0A284R385"/>
<name>A0A284R385_ARMOS</name>
<accession>A0A284R385</accession>
<gene>
    <name evidence="1" type="ORF">ARMOST_06526</name>
</gene>
<protein>
    <recommendedName>
        <fullName evidence="3">F-box domain-containing protein</fullName>
    </recommendedName>
</protein>
<dbReference type="SUPFAM" id="SSF52047">
    <property type="entry name" value="RNI-like"/>
    <property type="match status" value="1"/>
</dbReference>
<evidence type="ECO:0000313" key="2">
    <source>
        <dbReference type="Proteomes" id="UP000219338"/>
    </source>
</evidence>
<dbReference type="EMBL" id="FUEG01000004">
    <property type="protein sequence ID" value="SJL03180.1"/>
    <property type="molecule type" value="Genomic_DNA"/>
</dbReference>
<organism evidence="1 2">
    <name type="scientific">Armillaria ostoyae</name>
    <name type="common">Armillaria root rot fungus</name>
    <dbReference type="NCBI Taxonomy" id="47428"/>
    <lineage>
        <taxon>Eukaryota</taxon>
        <taxon>Fungi</taxon>
        <taxon>Dikarya</taxon>
        <taxon>Basidiomycota</taxon>
        <taxon>Agaricomycotina</taxon>
        <taxon>Agaricomycetes</taxon>
        <taxon>Agaricomycetidae</taxon>
        <taxon>Agaricales</taxon>
        <taxon>Marasmiineae</taxon>
        <taxon>Physalacriaceae</taxon>
        <taxon>Armillaria</taxon>
    </lineage>
</organism>
<evidence type="ECO:0000313" key="1">
    <source>
        <dbReference type="EMBL" id="SJL03180.1"/>
    </source>
</evidence>
<reference evidence="2" key="1">
    <citation type="journal article" date="2017" name="Nat. Ecol. Evol.">
        <title>Genome expansion and lineage-specific genetic innovations in the forest pathogenic fungi Armillaria.</title>
        <authorList>
            <person name="Sipos G."/>
            <person name="Prasanna A.N."/>
            <person name="Walter M.C."/>
            <person name="O'Connor E."/>
            <person name="Balint B."/>
            <person name="Krizsan K."/>
            <person name="Kiss B."/>
            <person name="Hess J."/>
            <person name="Varga T."/>
            <person name="Slot J."/>
            <person name="Riley R."/>
            <person name="Boka B."/>
            <person name="Rigling D."/>
            <person name="Barry K."/>
            <person name="Lee J."/>
            <person name="Mihaltcheva S."/>
            <person name="LaButti K."/>
            <person name="Lipzen A."/>
            <person name="Waldron R."/>
            <person name="Moloney N.M."/>
            <person name="Sperisen C."/>
            <person name="Kredics L."/>
            <person name="Vagvoelgyi C."/>
            <person name="Patrignani A."/>
            <person name="Fitzpatrick D."/>
            <person name="Nagy I."/>
            <person name="Doyle S."/>
            <person name="Anderson J.B."/>
            <person name="Grigoriev I.V."/>
            <person name="Gueldener U."/>
            <person name="Muensterkoetter M."/>
            <person name="Nagy L.G."/>
        </authorList>
    </citation>
    <scope>NUCLEOTIDE SEQUENCE [LARGE SCALE GENOMIC DNA]</scope>
    <source>
        <strain evidence="2">C18/9</strain>
    </source>
</reference>
<dbReference type="Proteomes" id="UP000219338">
    <property type="component" value="Unassembled WGS sequence"/>
</dbReference>